<protein>
    <submittedName>
        <fullName evidence="1">11313_t:CDS:1</fullName>
    </submittedName>
</protein>
<name>A0ACA9JZD7_9GLOM</name>
<gene>
    <name evidence="1" type="ORF">SCALOS_LOCUS786</name>
</gene>
<keyword evidence="2" id="KW-1185">Reference proteome</keyword>
<comment type="caution">
    <text evidence="1">The sequence shown here is derived from an EMBL/GenBank/DDBJ whole genome shotgun (WGS) entry which is preliminary data.</text>
</comment>
<organism evidence="1 2">
    <name type="scientific">Scutellospora calospora</name>
    <dbReference type="NCBI Taxonomy" id="85575"/>
    <lineage>
        <taxon>Eukaryota</taxon>
        <taxon>Fungi</taxon>
        <taxon>Fungi incertae sedis</taxon>
        <taxon>Mucoromycota</taxon>
        <taxon>Glomeromycotina</taxon>
        <taxon>Glomeromycetes</taxon>
        <taxon>Diversisporales</taxon>
        <taxon>Gigasporaceae</taxon>
        <taxon>Scutellospora</taxon>
    </lineage>
</organism>
<dbReference type="Proteomes" id="UP000789860">
    <property type="component" value="Unassembled WGS sequence"/>
</dbReference>
<evidence type="ECO:0000313" key="1">
    <source>
        <dbReference type="EMBL" id="CAG8443573.1"/>
    </source>
</evidence>
<dbReference type="EMBL" id="CAJVPM010000400">
    <property type="protein sequence ID" value="CAG8443573.1"/>
    <property type="molecule type" value="Genomic_DNA"/>
</dbReference>
<reference evidence="1" key="1">
    <citation type="submission" date="2021-06" db="EMBL/GenBank/DDBJ databases">
        <authorList>
            <person name="Kallberg Y."/>
            <person name="Tangrot J."/>
            <person name="Rosling A."/>
        </authorList>
    </citation>
    <scope>NUCLEOTIDE SEQUENCE</scope>
    <source>
        <strain evidence="1">AU212A</strain>
    </source>
</reference>
<feature type="non-terminal residue" evidence="1">
    <location>
        <position position="1"/>
    </location>
</feature>
<evidence type="ECO:0000313" key="2">
    <source>
        <dbReference type="Proteomes" id="UP000789860"/>
    </source>
</evidence>
<sequence length="615" mass="74229">EYELEKKDQQEIKDGFKKFVILFNNLKQFEEADIIKNNKSDKLNISTNNKNINYQIESIFHTFTNSIFKEIFKNVRGICKLNIEDFIEIINNFDDQKDREKNFNNAKYNIISIIKDLSMKENIDYKIEKILYNFTYYIYQEILLLNKDKNQLTIKFSKEKPRLNKKEKIILEINQENELNEKEEDSEIIFESDQEERETSEYENIKVPKKLYKNENIGLNQDDNETEEKKDRRLIYSNKDRDIKNQILIYQINQDKNKLRKINNIVLSVNPFKSIVEMNFSFDRISDKDVKQIIKCSNNGHIDIHYPKLPCQVSNRKNHVLCDCRYGDRFEKNYIFGKTDRFNRLNCGCVSKKLQEKFSEDYTSLCRVCEENYILKDCEYKDLFEKNYIFGRYDINKKLGCRCLYNEIQEKYRELLLIKPETSQKRKYHCCTCKKIFYYHQLKDGYKYLSCYEVFCERLPENDYRKITYLQSDKYRRNLVRCVIYNKEYKRGNFLEEEGDFCDIHHQVAYKNSQGTIDKWDENDYEESESSIKKDKGKSAEIPLDEIIEVKRIRKLIINNYTFDDNIDIIEMINKEYKRFGSLKNITICKECFSFINRVKNNLCINCDKTKVLEK</sequence>
<accession>A0ACA9JZD7</accession>
<proteinExistence type="predicted"/>